<feature type="transmembrane region" description="Helical" evidence="1">
    <location>
        <begin position="105"/>
        <end position="127"/>
    </location>
</feature>
<dbReference type="RefSeq" id="WP_165053163.1">
    <property type="nucleotide sequence ID" value="NZ_JAALFE010000025.1"/>
</dbReference>
<reference evidence="3 4" key="1">
    <citation type="submission" date="2020-02" db="EMBL/GenBank/DDBJ databases">
        <title>Rhodobacter translucens sp. nov., a novel bacterium isolated from activated sludge.</title>
        <authorList>
            <person name="Liu J."/>
        </authorList>
    </citation>
    <scope>NUCLEOTIDE SEQUENCE [LARGE SCALE GENOMIC DNA]</scope>
    <source>
        <strain evidence="3 4">HX-7-19</strain>
    </source>
</reference>
<gene>
    <name evidence="3" type="ORF">G5V65_18560</name>
</gene>
<feature type="domain" description="Serine aminopeptidase S33" evidence="2">
    <location>
        <begin position="26"/>
        <end position="257"/>
    </location>
</feature>
<evidence type="ECO:0000313" key="4">
    <source>
        <dbReference type="Proteomes" id="UP000474758"/>
    </source>
</evidence>
<evidence type="ECO:0000313" key="3">
    <source>
        <dbReference type="EMBL" id="NGQ92898.1"/>
    </source>
</evidence>
<protein>
    <submittedName>
        <fullName evidence="3">Alpha/beta hydrolase</fullName>
    </submittedName>
</protein>
<dbReference type="Gene3D" id="3.40.50.1820">
    <property type="entry name" value="alpha/beta hydrolase"/>
    <property type="match status" value="1"/>
</dbReference>
<sequence length="297" mass="30876">MTWNIETRPTATCTALRSGLWHPKGEAKALCLFLPGLGDSFEKRADVAARLAAQGHEVLSLDWCGQGGSGRLGAHPQAAHADDFARYGADAASVLRARGRPDVPLWVLAYSMGAAVALPLIGSGVLAPRAVTLVSPMLRIPLPIPETLALAGASLAVALGFGRTFAPGESQKPAMGTSSADVTDPACQLRVAELAADSPELSLRGVTWGWSRAALAAMRSARSVGWRKGPVLIATADQETSVDLSPVPDVARRLDARVVDLPGGHDLFLAGPATRDRLFAEISATVDPAIAGDRQGG</sequence>
<dbReference type="InterPro" id="IPR051044">
    <property type="entry name" value="MAG_DAG_Lipase"/>
</dbReference>
<keyword evidence="4" id="KW-1185">Reference proteome</keyword>
<keyword evidence="3" id="KW-0378">Hydrolase</keyword>
<keyword evidence="1" id="KW-0812">Transmembrane</keyword>
<dbReference type="Pfam" id="PF12146">
    <property type="entry name" value="Hydrolase_4"/>
    <property type="match status" value="1"/>
</dbReference>
<name>A0A6M1TX33_9RHOB</name>
<dbReference type="InterPro" id="IPR022742">
    <property type="entry name" value="Hydrolase_4"/>
</dbReference>
<dbReference type="PANTHER" id="PTHR11614">
    <property type="entry name" value="PHOSPHOLIPASE-RELATED"/>
    <property type="match status" value="1"/>
</dbReference>
<accession>A0A6M1TX33</accession>
<dbReference type="GO" id="GO:0016787">
    <property type="term" value="F:hydrolase activity"/>
    <property type="evidence" value="ECO:0007669"/>
    <property type="project" value="UniProtKB-KW"/>
</dbReference>
<organism evidence="3 4">
    <name type="scientific">Paragemmobacter kunshanensis</name>
    <dbReference type="NCBI Taxonomy" id="2583234"/>
    <lineage>
        <taxon>Bacteria</taxon>
        <taxon>Pseudomonadati</taxon>
        <taxon>Pseudomonadota</taxon>
        <taxon>Alphaproteobacteria</taxon>
        <taxon>Rhodobacterales</taxon>
        <taxon>Paracoccaceae</taxon>
        <taxon>Paragemmobacter</taxon>
    </lineage>
</organism>
<evidence type="ECO:0000259" key="2">
    <source>
        <dbReference type="Pfam" id="PF12146"/>
    </source>
</evidence>
<evidence type="ECO:0000256" key="1">
    <source>
        <dbReference type="SAM" id="Phobius"/>
    </source>
</evidence>
<proteinExistence type="predicted"/>
<comment type="caution">
    <text evidence="3">The sequence shown here is derived from an EMBL/GenBank/DDBJ whole genome shotgun (WGS) entry which is preliminary data.</text>
</comment>
<dbReference type="AlphaFoldDB" id="A0A6M1TX33"/>
<feature type="transmembrane region" description="Helical" evidence="1">
    <location>
        <begin position="147"/>
        <end position="166"/>
    </location>
</feature>
<dbReference type="SUPFAM" id="SSF53474">
    <property type="entry name" value="alpha/beta-Hydrolases"/>
    <property type="match status" value="1"/>
</dbReference>
<keyword evidence="1" id="KW-0472">Membrane</keyword>
<keyword evidence="1" id="KW-1133">Transmembrane helix</keyword>
<dbReference type="InterPro" id="IPR029058">
    <property type="entry name" value="AB_hydrolase_fold"/>
</dbReference>
<dbReference type="EMBL" id="JAALFE010000025">
    <property type="protein sequence ID" value="NGQ92898.1"/>
    <property type="molecule type" value="Genomic_DNA"/>
</dbReference>
<dbReference type="Proteomes" id="UP000474758">
    <property type="component" value="Unassembled WGS sequence"/>
</dbReference>